<feature type="domain" description="AB hydrolase-1" evidence="1">
    <location>
        <begin position="16"/>
        <end position="239"/>
    </location>
</feature>
<name>A0ABV9DRC8_9ACTN</name>
<dbReference type="Pfam" id="PF00561">
    <property type="entry name" value="Abhydrolase_1"/>
    <property type="match status" value="1"/>
</dbReference>
<keyword evidence="4" id="KW-1185">Reference proteome</keyword>
<evidence type="ECO:0000313" key="4">
    <source>
        <dbReference type="Proteomes" id="UP001595923"/>
    </source>
</evidence>
<dbReference type="InterPro" id="IPR000073">
    <property type="entry name" value="AB_hydrolase_1"/>
</dbReference>
<sequence>MSIDVHYAVDGPEGAPVVVLAGSLGSTLEMWRPQVAALAGDFRVVRYDARGHGASPVPEGPYELADLGGDLLRLLDRVGAEQAHVAGLSLGGMTAMWLAANAPERVARLALLCTSARLGPPEGWAERARAVRAGGTAAVAEGVVSRWLTPGYAGRRPSVAEWMRGMVATTPAEGYAACCGAIERMDLRGDLGRITAPTLVVAGADDPSTPPPHAGAIAAGIGGARLHVLGPAAHLASWEQAGAVNELLRGHFGALRHTAGTAVRRAVLGDRHVDRAGAAATPFTEPFQDLITRYAWGEVWTRPGLDRHTRSCMVLTAMVALGHWDELGMHVRAAKRNGLSADDIGEVLLQAAVYCGVPAANKAFGIAQRILAEDGEAEG</sequence>
<comment type="caution">
    <text evidence="3">The sequence shown here is derived from an EMBL/GenBank/DDBJ whole genome shotgun (WGS) entry which is preliminary data.</text>
</comment>
<dbReference type="EMBL" id="JBHSFQ010000002">
    <property type="protein sequence ID" value="MFC4560934.1"/>
    <property type="molecule type" value="Genomic_DNA"/>
</dbReference>
<dbReference type="Gene3D" id="3.40.50.1820">
    <property type="entry name" value="alpha/beta hydrolase"/>
    <property type="match status" value="1"/>
</dbReference>
<dbReference type="NCBIfam" id="TIGR02425">
    <property type="entry name" value="decarb_PcaC"/>
    <property type="match status" value="1"/>
</dbReference>
<gene>
    <name evidence="3" type="primary">pcaD</name>
    <name evidence="3" type="ORF">ACFO4E_03575</name>
</gene>
<dbReference type="Pfam" id="PF02627">
    <property type="entry name" value="CMD"/>
    <property type="match status" value="1"/>
</dbReference>
<dbReference type="GO" id="GO:0047570">
    <property type="term" value="F:3-oxoadipate enol-lactonase activity"/>
    <property type="evidence" value="ECO:0007669"/>
    <property type="project" value="UniProtKB-EC"/>
</dbReference>
<accession>A0ABV9DRC8</accession>
<protein>
    <submittedName>
        <fullName evidence="3">3-oxoadipate enol-lactonase</fullName>
        <ecNumber evidence="3">3.1.1.24</ecNumber>
    </submittedName>
</protein>
<dbReference type="InterPro" id="IPR029032">
    <property type="entry name" value="AhpD-like"/>
</dbReference>
<dbReference type="Gene3D" id="1.20.1290.10">
    <property type="entry name" value="AhpD-like"/>
    <property type="match status" value="1"/>
</dbReference>
<organism evidence="3 4">
    <name type="scientific">Nocardiopsis mangrovi</name>
    <dbReference type="NCBI Taxonomy" id="1179818"/>
    <lineage>
        <taxon>Bacteria</taxon>
        <taxon>Bacillati</taxon>
        <taxon>Actinomycetota</taxon>
        <taxon>Actinomycetes</taxon>
        <taxon>Streptosporangiales</taxon>
        <taxon>Nocardiopsidaceae</taxon>
        <taxon>Nocardiopsis</taxon>
    </lineage>
</organism>
<evidence type="ECO:0000259" key="2">
    <source>
        <dbReference type="Pfam" id="PF02627"/>
    </source>
</evidence>
<dbReference type="PANTHER" id="PTHR33570">
    <property type="entry name" value="4-CARBOXYMUCONOLACTONE DECARBOXYLASE FAMILY PROTEIN"/>
    <property type="match status" value="1"/>
</dbReference>
<dbReference type="PANTHER" id="PTHR33570:SF2">
    <property type="entry name" value="CARBOXYMUCONOLACTONE DECARBOXYLASE-LIKE DOMAIN-CONTAINING PROTEIN"/>
    <property type="match status" value="1"/>
</dbReference>
<dbReference type="InterPro" id="IPR003779">
    <property type="entry name" value="CMD-like"/>
</dbReference>
<evidence type="ECO:0000313" key="3">
    <source>
        <dbReference type="EMBL" id="MFC4560934.1"/>
    </source>
</evidence>
<dbReference type="SUPFAM" id="SSF53474">
    <property type="entry name" value="alpha/beta-Hydrolases"/>
    <property type="match status" value="1"/>
</dbReference>
<dbReference type="RefSeq" id="WP_378571491.1">
    <property type="nucleotide sequence ID" value="NZ_JBHSFQ010000002.1"/>
</dbReference>
<keyword evidence="3" id="KW-0378">Hydrolase</keyword>
<dbReference type="InterPro" id="IPR029058">
    <property type="entry name" value="AB_hydrolase_fold"/>
</dbReference>
<dbReference type="EC" id="3.1.1.24" evidence="3"/>
<feature type="domain" description="Carboxymuconolactone decarboxylase-like" evidence="2">
    <location>
        <begin position="287"/>
        <end position="368"/>
    </location>
</feature>
<reference evidence="4" key="1">
    <citation type="journal article" date="2019" name="Int. J. Syst. Evol. Microbiol.">
        <title>The Global Catalogue of Microorganisms (GCM) 10K type strain sequencing project: providing services to taxonomists for standard genome sequencing and annotation.</title>
        <authorList>
            <consortium name="The Broad Institute Genomics Platform"/>
            <consortium name="The Broad Institute Genome Sequencing Center for Infectious Disease"/>
            <person name="Wu L."/>
            <person name="Ma J."/>
        </authorList>
    </citation>
    <scope>NUCLEOTIDE SEQUENCE [LARGE SCALE GENOMIC DNA]</scope>
    <source>
        <strain evidence="4">XZYJ18</strain>
    </source>
</reference>
<dbReference type="PRINTS" id="PR00111">
    <property type="entry name" value="ABHYDROLASE"/>
</dbReference>
<dbReference type="InterPro" id="IPR026968">
    <property type="entry name" value="PcaD/CatD"/>
</dbReference>
<dbReference type="Proteomes" id="UP001595923">
    <property type="component" value="Unassembled WGS sequence"/>
</dbReference>
<dbReference type="InterPro" id="IPR052512">
    <property type="entry name" value="4CMD/NDH-1_regulator"/>
</dbReference>
<proteinExistence type="predicted"/>
<dbReference type="SUPFAM" id="SSF69118">
    <property type="entry name" value="AhpD-like"/>
    <property type="match status" value="1"/>
</dbReference>
<evidence type="ECO:0000259" key="1">
    <source>
        <dbReference type="Pfam" id="PF00561"/>
    </source>
</evidence>
<dbReference type="NCBIfam" id="TIGR02427">
    <property type="entry name" value="protocat_pcaD"/>
    <property type="match status" value="1"/>
</dbReference>
<dbReference type="InterPro" id="IPR012788">
    <property type="entry name" value="Decarb_PcaC"/>
</dbReference>